<evidence type="ECO:0000256" key="1">
    <source>
        <dbReference type="ARBA" id="ARBA00018672"/>
    </source>
</evidence>
<feature type="modified residue" description="4-aspartylphosphate" evidence="3">
    <location>
        <position position="56"/>
    </location>
</feature>
<dbReference type="InterPro" id="IPR046947">
    <property type="entry name" value="LytR-like"/>
</dbReference>
<dbReference type="RefSeq" id="WP_159444281.1">
    <property type="nucleotide sequence ID" value="NZ_FUXZ01000005.1"/>
</dbReference>
<dbReference type="InterPro" id="IPR001789">
    <property type="entry name" value="Sig_transdc_resp-reg_receiver"/>
</dbReference>
<evidence type="ECO:0000256" key="2">
    <source>
        <dbReference type="ARBA" id="ARBA00024867"/>
    </source>
</evidence>
<proteinExistence type="predicted"/>
<feature type="domain" description="Response regulatory" evidence="4">
    <location>
        <begin position="2"/>
        <end position="121"/>
    </location>
</feature>
<accession>A0A1T4VIB6</accession>
<dbReference type="Gene3D" id="3.40.50.2300">
    <property type="match status" value="1"/>
</dbReference>
<dbReference type="AlphaFoldDB" id="A0A1T4VIB6"/>
<name>A0A1T4VIB6_9FIRM</name>
<gene>
    <name evidence="6" type="ORF">SAMN02745111_01012</name>
</gene>
<protein>
    <recommendedName>
        <fullName evidence="1">Stage 0 sporulation protein A homolog</fullName>
    </recommendedName>
</protein>
<dbReference type="PANTHER" id="PTHR37299:SF1">
    <property type="entry name" value="STAGE 0 SPORULATION PROTEIN A HOMOLOG"/>
    <property type="match status" value="1"/>
</dbReference>
<reference evidence="6 7" key="1">
    <citation type="submission" date="2017-02" db="EMBL/GenBank/DDBJ databases">
        <authorList>
            <person name="Peterson S.W."/>
        </authorList>
    </citation>
    <scope>NUCLEOTIDE SEQUENCE [LARGE SCALE GENOMIC DNA]</scope>
    <source>
        <strain evidence="6 7">ATCC 35992</strain>
    </source>
</reference>
<dbReference type="PANTHER" id="PTHR37299">
    <property type="entry name" value="TRANSCRIPTIONAL REGULATOR-RELATED"/>
    <property type="match status" value="1"/>
</dbReference>
<dbReference type="GO" id="GO:0000156">
    <property type="term" value="F:phosphorelay response regulator activity"/>
    <property type="evidence" value="ECO:0007669"/>
    <property type="project" value="InterPro"/>
</dbReference>
<feature type="domain" description="HTH LytTR-type" evidence="5">
    <location>
        <begin position="143"/>
        <end position="231"/>
    </location>
</feature>
<dbReference type="Gene3D" id="2.40.50.1020">
    <property type="entry name" value="LytTr DNA-binding domain"/>
    <property type="match status" value="1"/>
</dbReference>
<dbReference type="InterPro" id="IPR011006">
    <property type="entry name" value="CheY-like_superfamily"/>
</dbReference>
<dbReference type="Proteomes" id="UP000190814">
    <property type="component" value="Unassembled WGS sequence"/>
</dbReference>
<evidence type="ECO:0000256" key="3">
    <source>
        <dbReference type="PROSITE-ProRule" id="PRU00169"/>
    </source>
</evidence>
<dbReference type="EMBL" id="FUXZ01000005">
    <property type="protein sequence ID" value="SKA64679.1"/>
    <property type="molecule type" value="Genomic_DNA"/>
</dbReference>
<dbReference type="GO" id="GO:0003677">
    <property type="term" value="F:DNA binding"/>
    <property type="evidence" value="ECO:0007669"/>
    <property type="project" value="InterPro"/>
</dbReference>
<dbReference type="Pfam" id="PF04397">
    <property type="entry name" value="LytTR"/>
    <property type="match status" value="1"/>
</dbReference>
<dbReference type="InterPro" id="IPR007492">
    <property type="entry name" value="LytTR_DNA-bd_dom"/>
</dbReference>
<dbReference type="STRING" id="39495.SAMN02745111_01012"/>
<dbReference type="PROSITE" id="PS50930">
    <property type="entry name" value="HTH_LYTTR"/>
    <property type="match status" value="1"/>
</dbReference>
<evidence type="ECO:0000313" key="6">
    <source>
        <dbReference type="EMBL" id="SKA64679.1"/>
    </source>
</evidence>
<evidence type="ECO:0000259" key="5">
    <source>
        <dbReference type="PROSITE" id="PS50930"/>
    </source>
</evidence>
<dbReference type="OrthoDB" id="9788600at2"/>
<keyword evidence="7" id="KW-1185">Reference proteome</keyword>
<comment type="function">
    <text evidence="2">May play the central regulatory role in sporulation. It may be an element of the effector pathway responsible for the activation of sporulation genes in response to nutritional stress. Spo0A may act in concert with spo0H (a sigma factor) to control the expression of some genes that are critical to the sporulation process.</text>
</comment>
<dbReference type="SUPFAM" id="SSF52172">
    <property type="entry name" value="CheY-like"/>
    <property type="match status" value="1"/>
</dbReference>
<evidence type="ECO:0000313" key="7">
    <source>
        <dbReference type="Proteomes" id="UP000190814"/>
    </source>
</evidence>
<organism evidence="6 7">
    <name type="scientific">Eubacterium uniforme</name>
    <dbReference type="NCBI Taxonomy" id="39495"/>
    <lineage>
        <taxon>Bacteria</taxon>
        <taxon>Bacillati</taxon>
        <taxon>Bacillota</taxon>
        <taxon>Clostridia</taxon>
        <taxon>Eubacteriales</taxon>
        <taxon>Eubacteriaceae</taxon>
        <taxon>Eubacterium</taxon>
    </lineage>
</organism>
<dbReference type="PROSITE" id="PS50110">
    <property type="entry name" value="RESPONSE_REGULATORY"/>
    <property type="match status" value="1"/>
</dbReference>
<dbReference type="SMART" id="SM00850">
    <property type="entry name" value="LytTR"/>
    <property type="match status" value="1"/>
</dbReference>
<sequence>MKVVIVEDDHKIAEEIKKEVSNILTIEESSVMILSPENAMFLLNDGDFEADIAILDIEYHIKDFNGIDIAHKINEKYAICPVIFLTEILEYCEDVYESEHCYFVLKKNRHITLKRALDKAILVLKDNKEHEYVEVVYCGEKLYIKTKDILYLKRSGQVVDMVTDSDSYPIYDTINRLGKKMGQSFVRCHGSYAINLEKIRSIKGDEITMNNGEIIPIGRTKKTSFMERFLNYNVKRI</sequence>
<keyword evidence="3" id="KW-0597">Phosphoprotein</keyword>
<evidence type="ECO:0000259" key="4">
    <source>
        <dbReference type="PROSITE" id="PS50110"/>
    </source>
</evidence>